<feature type="transmembrane region" description="Helical" evidence="1">
    <location>
        <begin position="60"/>
        <end position="80"/>
    </location>
</feature>
<feature type="transmembrane region" description="Helical" evidence="1">
    <location>
        <begin position="28"/>
        <end position="48"/>
    </location>
</feature>
<name>A0A109RG43_9LACT</name>
<evidence type="ECO:0000313" key="3">
    <source>
        <dbReference type="EMBL" id="QPS01963.1"/>
    </source>
</evidence>
<dbReference type="AlphaFoldDB" id="A0A109RG43"/>
<dbReference type="RefSeq" id="WP_060778763.1">
    <property type="nucleotide sequence ID" value="NZ_CAJHLF010000004.1"/>
</dbReference>
<dbReference type="Proteomes" id="UP001069145">
    <property type="component" value="Unassembled WGS sequence"/>
</dbReference>
<evidence type="ECO:0000313" key="4">
    <source>
        <dbReference type="Proteomes" id="UP000594771"/>
    </source>
</evidence>
<organism evidence="3 4">
    <name type="scientific">Aerococcus urinae</name>
    <dbReference type="NCBI Taxonomy" id="1376"/>
    <lineage>
        <taxon>Bacteria</taxon>
        <taxon>Bacillati</taxon>
        <taxon>Bacillota</taxon>
        <taxon>Bacilli</taxon>
        <taxon>Lactobacillales</taxon>
        <taxon>Aerococcaceae</taxon>
        <taxon>Aerococcus</taxon>
    </lineage>
</organism>
<dbReference type="EMBL" id="CP065662">
    <property type="protein sequence ID" value="QPS01963.1"/>
    <property type="molecule type" value="Genomic_DNA"/>
</dbReference>
<dbReference type="GeneID" id="35767606"/>
<evidence type="ECO:0000313" key="2">
    <source>
        <dbReference type="EMBL" id="MCY3052821.1"/>
    </source>
</evidence>
<gene>
    <name evidence="3" type="ORF">I6G68_02485</name>
    <name evidence="2" type="ORF">ODY43_02370</name>
</gene>
<sequence length="92" mass="10410">MAWLWLFLLAVLIGSLLGQVLNHKVKAGALLPCIFWTLLGAGLGQVIVSGWHLFVASLSWLTVLPLALLFGMAYSAYYNYRYRYRSEQMEKS</sequence>
<keyword evidence="5" id="KW-1185">Reference proteome</keyword>
<dbReference type="KEGG" id="aun:AWM73_07535"/>
<reference evidence="3 4" key="1">
    <citation type="submission" date="2020-12" db="EMBL/GenBank/DDBJ databases">
        <title>FDA dAtabase for Regulatory Grade micrObial Sequences (FDA-ARGOS): Supporting development and validation of Infectious Disease Dx tests.</title>
        <authorList>
            <person name="Sproer C."/>
            <person name="Gronow S."/>
            <person name="Severitt S."/>
            <person name="Schroder I."/>
            <person name="Tallon L."/>
            <person name="Sadzewicz L."/>
            <person name="Zhao X."/>
            <person name="Boylan J."/>
            <person name="Ott S."/>
            <person name="Bowen H."/>
            <person name="Vavikolanu K."/>
            <person name="Mehta A."/>
            <person name="Aluvathingal J."/>
            <person name="Nadendla S."/>
            <person name="Lowell S."/>
            <person name="Myers T."/>
            <person name="Yan Y."/>
            <person name="Sichtig H."/>
        </authorList>
    </citation>
    <scope>NUCLEOTIDE SEQUENCE [LARGE SCALE GENOMIC DNA]</scope>
    <source>
        <strain evidence="3 4">FDAARGOS_911</strain>
    </source>
</reference>
<accession>A0A109RG43</accession>
<evidence type="ECO:0000313" key="5">
    <source>
        <dbReference type="Proteomes" id="UP001069145"/>
    </source>
</evidence>
<proteinExistence type="predicted"/>
<keyword evidence="1" id="KW-1133">Transmembrane helix</keyword>
<reference evidence="2" key="2">
    <citation type="submission" date="2022-09" db="EMBL/GenBank/DDBJ databases">
        <title>Aerococcus urinae taxonomy study.</title>
        <authorList>
            <person name="Christensen J."/>
            <person name="Senneby E."/>
        </authorList>
    </citation>
    <scope>NUCLEOTIDE SEQUENCE</scope>
    <source>
        <strain evidence="2">NLD-066-U95</strain>
    </source>
</reference>
<dbReference type="Proteomes" id="UP000594771">
    <property type="component" value="Chromosome"/>
</dbReference>
<protein>
    <submittedName>
        <fullName evidence="3">Uncharacterized protein</fullName>
    </submittedName>
</protein>
<keyword evidence="1" id="KW-0812">Transmembrane</keyword>
<dbReference type="EMBL" id="JAOTML010000002">
    <property type="protein sequence ID" value="MCY3052821.1"/>
    <property type="molecule type" value="Genomic_DNA"/>
</dbReference>
<evidence type="ECO:0000256" key="1">
    <source>
        <dbReference type="SAM" id="Phobius"/>
    </source>
</evidence>
<keyword evidence="1" id="KW-0472">Membrane</keyword>